<evidence type="ECO:0000256" key="1">
    <source>
        <dbReference type="SAM" id="Phobius"/>
    </source>
</evidence>
<protein>
    <recommendedName>
        <fullName evidence="4">Helicase</fullName>
    </recommendedName>
</protein>
<keyword evidence="1" id="KW-0472">Membrane</keyword>
<keyword evidence="1" id="KW-0812">Transmembrane</keyword>
<keyword evidence="3" id="KW-1185">Reference proteome</keyword>
<dbReference type="NCBIfam" id="TIGR03816">
    <property type="entry name" value="tadE_like_DECH"/>
    <property type="match status" value="1"/>
</dbReference>
<gene>
    <name evidence="2" type="ORF">GCM10009819_33110</name>
</gene>
<name>A0ABN2UV71_9MICO</name>
<sequence length="135" mass="12773">MRAPGRAMTLGDRVGVGGRGRRRPCPCAEDGAASVVAVSFVGVVVALAAAVVVVLLASLASQSAAHAADAAALAAADAVSGAVPGEPCALAAEVASRNGARLATCEVTGADALVSVVVDRGAISATAASRAGPAG</sequence>
<keyword evidence="1" id="KW-1133">Transmembrane helix</keyword>
<feature type="transmembrane region" description="Helical" evidence="1">
    <location>
        <begin position="32"/>
        <end position="57"/>
    </location>
</feature>
<evidence type="ECO:0000313" key="2">
    <source>
        <dbReference type="EMBL" id="GAA2043765.1"/>
    </source>
</evidence>
<reference evidence="2 3" key="1">
    <citation type="journal article" date="2019" name="Int. J. Syst. Evol. Microbiol.">
        <title>The Global Catalogue of Microorganisms (GCM) 10K type strain sequencing project: providing services to taxonomists for standard genome sequencing and annotation.</title>
        <authorList>
            <consortium name="The Broad Institute Genomics Platform"/>
            <consortium name="The Broad Institute Genome Sequencing Center for Infectious Disease"/>
            <person name="Wu L."/>
            <person name="Ma J."/>
        </authorList>
    </citation>
    <scope>NUCLEOTIDE SEQUENCE [LARGE SCALE GENOMIC DNA]</scope>
    <source>
        <strain evidence="2 3">JCM 15672</strain>
    </source>
</reference>
<evidence type="ECO:0000313" key="3">
    <source>
        <dbReference type="Proteomes" id="UP001501196"/>
    </source>
</evidence>
<dbReference type="InterPro" id="IPR021202">
    <property type="entry name" value="Rv3654c-like"/>
</dbReference>
<dbReference type="EMBL" id="BAAAPW010000006">
    <property type="protein sequence ID" value="GAA2043765.1"/>
    <property type="molecule type" value="Genomic_DNA"/>
</dbReference>
<comment type="caution">
    <text evidence="2">The sequence shown here is derived from an EMBL/GenBank/DDBJ whole genome shotgun (WGS) entry which is preliminary data.</text>
</comment>
<accession>A0ABN2UV71</accession>
<organism evidence="2 3">
    <name type="scientific">Agromyces tropicus</name>
    <dbReference type="NCBI Taxonomy" id="555371"/>
    <lineage>
        <taxon>Bacteria</taxon>
        <taxon>Bacillati</taxon>
        <taxon>Actinomycetota</taxon>
        <taxon>Actinomycetes</taxon>
        <taxon>Micrococcales</taxon>
        <taxon>Microbacteriaceae</taxon>
        <taxon>Agromyces</taxon>
    </lineage>
</organism>
<dbReference type="Proteomes" id="UP001501196">
    <property type="component" value="Unassembled WGS sequence"/>
</dbReference>
<evidence type="ECO:0008006" key="4">
    <source>
        <dbReference type="Google" id="ProtNLM"/>
    </source>
</evidence>
<proteinExistence type="predicted"/>